<sequence length="138" mass="15166">MAAEANPVSKVADENNCDRKGCPCQEKGKCLADLSLEEYCKNIIKGVIMCPCPSDSKVADGLVCARPAFVLPSCRDCGYAHKGDAYKSDVLEKEIQRIHLLVEGSKPLTSEEIKSMIKASLYEAVWITDSKMPTTFKF</sequence>
<evidence type="ECO:0000313" key="1">
    <source>
        <dbReference type="EMBL" id="AYV86213.1"/>
    </source>
</evidence>
<accession>A0A3G5AJP3</accession>
<protein>
    <submittedName>
        <fullName evidence="1">Uncharacterized protein</fullName>
    </submittedName>
</protein>
<organism evidence="1">
    <name type="scientific">Solumvirus sp</name>
    <dbReference type="NCBI Taxonomy" id="2487773"/>
    <lineage>
        <taxon>Viruses</taxon>
        <taxon>Pithoviruses</taxon>
    </lineage>
</organism>
<gene>
    <name evidence="1" type="ORF">Solumvirus2_20</name>
</gene>
<proteinExistence type="predicted"/>
<reference evidence="1" key="1">
    <citation type="submission" date="2018-10" db="EMBL/GenBank/DDBJ databases">
        <title>Hidden diversity of soil giant viruses.</title>
        <authorList>
            <person name="Schulz F."/>
            <person name="Alteio L."/>
            <person name="Goudeau D."/>
            <person name="Ryan E.M."/>
            <person name="Malmstrom R.R."/>
            <person name="Blanchard J."/>
            <person name="Woyke T."/>
        </authorList>
    </citation>
    <scope>NUCLEOTIDE SEQUENCE</scope>
    <source>
        <strain evidence="1">SMV1</strain>
    </source>
</reference>
<dbReference type="EMBL" id="MK072499">
    <property type="protein sequence ID" value="AYV86213.1"/>
    <property type="molecule type" value="Genomic_DNA"/>
</dbReference>
<name>A0A3G5AJP3_9VIRU</name>